<dbReference type="Pfam" id="PF01979">
    <property type="entry name" value="Amidohydro_1"/>
    <property type="match status" value="1"/>
</dbReference>
<dbReference type="InterPro" id="IPR051781">
    <property type="entry name" value="Metallo-dep_Hydrolase"/>
</dbReference>
<dbReference type="EMBL" id="JACHXZ010000001">
    <property type="protein sequence ID" value="MBB3167185.1"/>
    <property type="molecule type" value="Genomic_DNA"/>
</dbReference>
<evidence type="ECO:0000313" key="4">
    <source>
        <dbReference type="Proteomes" id="UP000559987"/>
    </source>
</evidence>
<dbReference type="CDD" id="cd01309">
    <property type="entry name" value="Met_dep_hydrolase_C"/>
    <property type="match status" value="1"/>
</dbReference>
<dbReference type="SUPFAM" id="SSF51556">
    <property type="entry name" value="Metallo-dependent hydrolases"/>
    <property type="match status" value="1"/>
</dbReference>
<accession>A0A839UP68</accession>
<dbReference type="GO" id="GO:0016810">
    <property type="term" value="F:hydrolase activity, acting on carbon-nitrogen (but not peptide) bonds"/>
    <property type="evidence" value="ECO:0007669"/>
    <property type="project" value="InterPro"/>
</dbReference>
<dbReference type="Gene3D" id="2.30.40.10">
    <property type="entry name" value="Urease, subunit C, domain 1"/>
    <property type="match status" value="1"/>
</dbReference>
<evidence type="ECO:0000256" key="1">
    <source>
        <dbReference type="SAM" id="SignalP"/>
    </source>
</evidence>
<dbReference type="InterPro" id="IPR011059">
    <property type="entry name" value="Metal-dep_hydrolase_composite"/>
</dbReference>
<organism evidence="3 4">
    <name type="scientific">Simiduia aestuariiviva</name>
    <dbReference type="NCBI Taxonomy" id="1510459"/>
    <lineage>
        <taxon>Bacteria</taxon>
        <taxon>Pseudomonadati</taxon>
        <taxon>Pseudomonadota</taxon>
        <taxon>Gammaproteobacteria</taxon>
        <taxon>Cellvibrionales</taxon>
        <taxon>Cellvibrionaceae</taxon>
        <taxon>Simiduia</taxon>
    </lineage>
</organism>
<dbReference type="Gene3D" id="3.20.20.140">
    <property type="entry name" value="Metal-dependent hydrolases"/>
    <property type="match status" value="1"/>
</dbReference>
<feature type="domain" description="Amidohydrolase-related" evidence="2">
    <location>
        <begin position="379"/>
        <end position="435"/>
    </location>
</feature>
<dbReference type="PANTHER" id="PTHR43135:SF3">
    <property type="entry name" value="ALPHA-D-RIBOSE 1-METHYLPHOSPHONATE 5-TRIPHOSPHATE DIPHOSPHATASE"/>
    <property type="match status" value="1"/>
</dbReference>
<feature type="chain" id="PRO_5032884037" evidence="1">
    <location>
        <begin position="22"/>
        <end position="468"/>
    </location>
</feature>
<feature type="signal peptide" evidence="1">
    <location>
        <begin position="1"/>
        <end position="21"/>
    </location>
</feature>
<evidence type="ECO:0000259" key="2">
    <source>
        <dbReference type="Pfam" id="PF01979"/>
    </source>
</evidence>
<comment type="caution">
    <text evidence="3">The sequence shown here is derived from an EMBL/GenBank/DDBJ whole genome shotgun (WGS) entry which is preliminary data.</text>
</comment>
<dbReference type="Proteomes" id="UP000559987">
    <property type="component" value="Unassembled WGS sequence"/>
</dbReference>
<dbReference type="InterPro" id="IPR006680">
    <property type="entry name" value="Amidohydro-rel"/>
</dbReference>
<dbReference type="PANTHER" id="PTHR43135">
    <property type="entry name" value="ALPHA-D-RIBOSE 1-METHYLPHOSPHONATE 5-TRIPHOSPHATE DIPHOSPHATASE"/>
    <property type="match status" value="1"/>
</dbReference>
<sequence length="468" mass="50018">MNRLLSTGLAAAIALALGACGEPEKAKPTLELPNKDPFPSTYQANAAGTLLIKGANLLIGNGEQAEATDLVVKDGKIVAVGEGLQVPDGATIVDGKGKWVTPGLIDVHSHMGVYPAPGTANHADGNEMTSPVTAQVWAEHSVWPEDPQFEKALAGGVTTVQILPGSGNLIGGRGVTLKNVPATTVQAMKFPGAPYSLKMACGENPKRFYGGKGQLPSTRMGNMAGYRSAWIEAAGYKKSWDDYIKKVEAGEEADAPTRDLRLETLVGVLEGDIRIHNHCYKVDEMAQMIDMAKEFGYKIAAFHHAIEGYKAAPMLAKEGICAVMWADWWGFKQEAFDMVRENIALVDYAKACAVIHSDDPIQVQRLNQEVAKAMSAGNRLGLGLTAGDAIKWATLNPAKSLGLEDQIGSLEAGKNADIVLWDANPMSVYAHAEKVWIDGVLRFDRNDASVAPTSDFNLGILEAGEVRP</sequence>
<dbReference type="InterPro" id="IPR032466">
    <property type="entry name" value="Metal_Hydrolase"/>
</dbReference>
<dbReference type="SUPFAM" id="SSF51338">
    <property type="entry name" value="Composite domain of metallo-dependent hydrolases"/>
    <property type="match status" value="1"/>
</dbReference>
<keyword evidence="4" id="KW-1185">Reference proteome</keyword>
<gene>
    <name evidence="3" type="ORF">FHS30_000361</name>
</gene>
<reference evidence="3 4" key="1">
    <citation type="submission" date="2020-08" db="EMBL/GenBank/DDBJ databases">
        <title>Genomic Encyclopedia of Type Strains, Phase III (KMG-III): the genomes of soil and plant-associated and newly described type strains.</title>
        <authorList>
            <person name="Whitman W."/>
        </authorList>
    </citation>
    <scope>NUCLEOTIDE SEQUENCE [LARGE SCALE GENOMIC DNA]</scope>
    <source>
        <strain evidence="3 4">CECT 8571</strain>
    </source>
</reference>
<protein>
    <submittedName>
        <fullName evidence="3">Imidazolonepropionase-like amidohydrolase</fullName>
    </submittedName>
</protein>
<name>A0A839UP68_9GAMM</name>
<proteinExistence type="predicted"/>
<evidence type="ECO:0000313" key="3">
    <source>
        <dbReference type="EMBL" id="MBB3167185.1"/>
    </source>
</evidence>
<dbReference type="RefSeq" id="WP_183907688.1">
    <property type="nucleotide sequence ID" value="NZ_JACHXZ010000001.1"/>
</dbReference>
<keyword evidence="1" id="KW-0732">Signal</keyword>
<keyword evidence="3" id="KW-0378">Hydrolase</keyword>
<dbReference type="AlphaFoldDB" id="A0A839UP68"/>
<dbReference type="PROSITE" id="PS51257">
    <property type="entry name" value="PROKAR_LIPOPROTEIN"/>
    <property type="match status" value="1"/>
</dbReference>